<reference evidence="5 6" key="1">
    <citation type="submission" date="2017-02" db="EMBL/GenBank/DDBJ databases">
        <authorList>
            <person name="Peterson S.W."/>
        </authorList>
    </citation>
    <scope>NUCLEOTIDE SEQUENCE [LARGE SCALE GENOMIC DNA]</scope>
    <source>
        <strain evidence="5 6">ATCC 17233</strain>
    </source>
</reference>
<protein>
    <submittedName>
        <fullName evidence="5">Type I restriction enzyme, S subunit</fullName>
    </submittedName>
</protein>
<dbReference type="EMBL" id="FUXA01000004">
    <property type="protein sequence ID" value="SJZ45299.1"/>
    <property type="molecule type" value="Genomic_DNA"/>
</dbReference>
<dbReference type="Proteomes" id="UP000189857">
    <property type="component" value="Unassembled WGS sequence"/>
</dbReference>
<dbReference type="Gene3D" id="3.90.220.20">
    <property type="entry name" value="DNA methylase specificity domains"/>
    <property type="match status" value="2"/>
</dbReference>
<evidence type="ECO:0000313" key="6">
    <source>
        <dbReference type="Proteomes" id="UP000189857"/>
    </source>
</evidence>
<comment type="similarity">
    <text evidence="1">Belongs to the type-I restriction system S methylase family.</text>
</comment>
<accession>A0A1T4KS81</accession>
<gene>
    <name evidence="5" type="ORF">SAMN02745110_00544</name>
</gene>
<dbReference type="GO" id="GO:0003677">
    <property type="term" value="F:DNA binding"/>
    <property type="evidence" value="ECO:0007669"/>
    <property type="project" value="UniProtKB-KW"/>
</dbReference>
<dbReference type="PANTHER" id="PTHR30408">
    <property type="entry name" value="TYPE-1 RESTRICTION ENZYME ECOKI SPECIFICITY PROTEIN"/>
    <property type="match status" value="1"/>
</dbReference>
<organism evidence="5 6">
    <name type="scientific">Eubacterium ruminantium</name>
    <dbReference type="NCBI Taxonomy" id="42322"/>
    <lineage>
        <taxon>Bacteria</taxon>
        <taxon>Bacillati</taxon>
        <taxon>Bacillota</taxon>
        <taxon>Clostridia</taxon>
        <taxon>Eubacteriales</taxon>
        <taxon>Eubacteriaceae</taxon>
        <taxon>Eubacterium</taxon>
    </lineage>
</organism>
<dbReference type="PANTHER" id="PTHR30408:SF12">
    <property type="entry name" value="TYPE I RESTRICTION ENZYME MJAVIII SPECIFICITY SUBUNIT"/>
    <property type="match status" value="1"/>
</dbReference>
<evidence type="ECO:0000256" key="1">
    <source>
        <dbReference type="ARBA" id="ARBA00010923"/>
    </source>
</evidence>
<dbReference type="RefSeq" id="WP_078786208.1">
    <property type="nucleotide sequence ID" value="NZ_FMTO01000003.1"/>
</dbReference>
<name>A0A1T4KS81_9FIRM</name>
<keyword evidence="2" id="KW-0680">Restriction system</keyword>
<feature type="domain" description="Type I restriction modification DNA specificity" evidence="4">
    <location>
        <begin position="198"/>
        <end position="355"/>
    </location>
</feature>
<dbReference type="InterPro" id="IPR044946">
    <property type="entry name" value="Restrct_endonuc_typeI_TRD_sf"/>
</dbReference>
<feature type="domain" description="Type I restriction modification DNA specificity" evidence="4">
    <location>
        <begin position="2"/>
        <end position="161"/>
    </location>
</feature>
<evidence type="ECO:0000259" key="4">
    <source>
        <dbReference type="Pfam" id="PF01420"/>
    </source>
</evidence>
<dbReference type="OrthoDB" id="9811611at2"/>
<keyword evidence="3" id="KW-0238">DNA-binding</keyword>
<dbReference type="InterPro" id="IPR052021">
    <property type="entry name" value="Type-I_RS_S_subunit"/>
</dbReference>
<evidence type="ECO:0000313" key="5">
    <source>
        <dbReference type="EMBL" id="SJZ45299.1"/>
    </source>
</evidence>
<proteinExistence type="inferred from homology"/>
<dbReference type="GO" id="GO:0009307">
    <property type="term" value="P:DNA restriction-modification system"/>
    <property type="evidence" value="ECO:0007669"/>
    <property type="project" value="UniProtKB-KW"/>
</dbReference>
<keyword evidence="6" id="KW-1185">Reference proteome</keyword>
<evidence type="ECO:0000256" key="3">
    <source>
        <dbReference type="ARBA" id="ARBA00023125"/>
    </source>
</evidence>
<evidence type="ECO:0000256" key="2">
    <source>
        <dbReference type="ARBA" id="ARBA00022747"/>
    </source>
</evidence>
<dbReference type="AlphaFoldDB" id="A0A1T4KS81"/>
<dbReference type="Pfam" id="PF01420">
    <property type="entry name" value="Methylase_S"/>
    <property type="match status" value="2"/>
</dbReference>
<dbReference type="InterPro" id="IPR000055">
    <property type="entry name" value="Restrct_endonuc_typeI_TRD"/>
</dbReference>
<dbReference type="SUPFAM" id="SSF116734">
    <property type="entry name" value="DNA methylase specificity domain"/>
    <property type="match status" value="2"/>
</dbReference>
<dbReference type="CDD" id="cd17245">
    <property type="entry name" value="RMtype1_S_TteMORF1547P-TRD2-CR2_Aco12261I-TRD1-CR1_like"/>
    <property type="match status" value="1"/>
</dbReference>
<sequence length="364" mass="40857">MEYKALKEIAKITMGQSPDSSSYNEDGDGMPFFQGNADFGEIYPNERIWCNDPKKTAEPGDILISVRAPIGALNYAKDRCCIGRGLAAITIDDEAERNYVFHLLKAKNSDLNNQGTGSTFKAIGKAVLEDVQVPQISREEQQKCMDMMDLLESIIRERRAQLSSLDELIKARFVELFGNPVINDKGWNTDSCKNLMSKIGSGATPKGGRESYCDEGISLIRSMNVYNNRFEYKDLAHITDEQAKQLDNVTIEKSDVLLNITGASVARCCVVPDDLLPARVNQHVSIIRCKKSLLPEFVCSMFTEDNYQRLLWNIATAGGATREAITKQQIEELKLIVPPIDLQKQFMDFVKQIDKSKFDEMSEV</sequence>